<proteinExistence type="predicted"/>
<dbReference type="AlphaFoldDB" id="A0AAD6ZLA4"/>
<name>A0AAD6ZLA4_9AGAR</name>
<sequence>MDLLKADPRLTRRTPLVKFTGSKIRVYNAPAAVTKTPMILPGDPTFRPMASSPVAVSEIVWDRVLYTVMISDEVSPTRSYTLAGVLSKMDDDRHAMKKNSRRLKFLLVSKNILRNRLALPYLYRDPTFWNNARLQRFEECLCAHASLGVHVHEIRRYGDPPFCGSETRRPDFVRIFSCTSRLVRLISDSGDLTVMRDAFEGLANTAGVTLTEISGFRVKPNDFRMSSDPTPFMHFTVLRSLKWNSLITFSKGTPGQSSAALSALESLDEASTIFEHCPALLHFELRLVGAYGDDGNYPPGLACPPKHHSLVKVVVQKSPAAGRNARDDHAEWTKFWANSAWGDFPALRRTEVVPLEWPPNECVDILLSPLVPALMNGRRSC</sequence>
<dbReference type="EMBL" id="JARIHO010000040">
    <property type="protein sequence ID" value="KAJ7328093.1"/>
    <property type="molecule type" value="Genomic_DNA"/>
</dbReference>
<accession>A0AAD6ZLA4</accession>
<protein>
    <submittedName>
        <fullName evidence="1">Uncharacterized protein</fullName>
    </submittedName>
</protein>
<comment type="caution">
    <text evidence="1">The sequence shown here is derived from an EMBL/GenBank/DDBJ whole genome shotgun (WGS) entry which is preliminary data.</text>
</comment>
<reference evidence="1" key="1">
    <citation type="submission" date="2023-03" db="EMBL/GenBank/DDBJ databases">
        <title>Massive genome expansion in bonnet fungi (Mycena s.s.) driven by repeated elements and novel gene families across ecological guilds.</title>
        <authorList>
            <consortium name="Lawrence Berkeley National Laboratory"/>
            <person name="Harder C.B."/>
            <person name="Miyauchi S."/>
            <person name="Viragh M."/>
            <person name="Kuo A."/>
            <person name="Thoen E."/>
            <person name="Andreopoulos B."/>
            <person name="Lu D."/>
            <person name="Skrede I."/>
            <person name="Drula E."/>
            <person name="Henrissat B."/>
            <person name="Morin E."/>
            <person name="Kohler A."/>
            <person name="Barry K."/>
            <person name="LaButti K."/>
            <person name="Morin E."/>
            <person name="Salamov A."/>
            <person name="Lipzen A."/>
            <person name="Mereny Z."/>
            <person name="Hegedus B."/>
            <person name="Baldrian P."/>
            <person name="Stursova M."/>
            <person name="Weitz H."/>
            <person name="Taylor A."/>
            <person name="Grigoriev I.V."/>
            <person name="Nagy L.G."/>
            <person name="Martin F."/>
            <person name="Kauserud H."/>
        </authorList>
    </citation>
    <scope>NUCLEOTIDE SEQUENCE</scope>
    <source>
        <strain evidence="1">CBHHK002</strain>
    </source>
</reference>
<keyword evidence="2" id="KW-1185">Reference proteome</keyword>
<evidence type="ECO:0000313" key="1">
    <source>
        <dbReference type="EMBL" id="KAJ7328093.1"/>
    </source>
</evidence>
<organism evidence="1 2">
    <name type="scientific">Mycena albidolilacea</name>
    <dbReference type="NCBI Taxonomy" id="1033008"/>
    <lineage>
        <taxon>Eukaryota</taxon>
        <taxon>Fungi</taxon>
        <taxon>Dikarya</taxon>
        <taxon>Basidiomycota</taxon>
        <taxon>Agaricomycotina</taxon>
        <taxon>Agaricomycetes</taxon>
        <taxon>Agaricomycetidae</taxon>
        <taxon>Agaricales</taxon>
        <taxon>Marasmiineae</taxon>
        <taxon>Mycenaceae</taxon>
        <taxon>Mycena</taxon>
    </lineage>
</organism>
<gene>
    <name evidence="1" type="ORF">DFH08DRAFT_967850</name>
</gene>
<dbReference type="Proteomes" id="UP001218218">
    <property type="component" value="Unassembled WGS sequence"/>
</dbReference>
<evidence type="ECO:0000313" key="2">
    <source>
        <dbReference type="Proteomes" id="UP001218218"/>
    </source>
</evidence>